<feature type="non-terminal residue" evidence="2">
    <location>
        <position position="239"/>
    </location>
</feature>
<proteinExistence type="predicted"/>
<dbReference type="AlphaFoldDB" id="A0A6J4L6G6"/>
<reference evidence="2" key="1">
    <citation type="submission" date="2020-02" db="EMBL/GenBank/DDBJ databases">
        <authorList>
            <person name="Meier V. D."/>
        </authorList>
    </citation>
    <scope>NUCLEOTIDE SEQUENCE</scope>
    <source>
        <strain evidence="2">AVDCRST_MAG36</strain>
    </source>
</reference>
<evidence type="ECO:0000256" key="1">
    <source>
        <dbReference type="SAM" id="MobiDB-lite"/>
    </source>
</evidence>
<feature type="compositionally biased region" description="Basic and acidic residues" evidence="1">
    <location>
        <begin position="164"/>
        <end position="194"/>
    </location>
</feature>
<feature type="compositionally biased region" description="Basic residues" evidence="1">
    <location>
        <begin position="62"/>
        <end position="72"/>
    </location>
</feature>
<feature type="compositionally biased region" description="Low complexity" evidence="1">
    <location>
        <begin position="90"/>
        <end position="103"/>
    </location>
</feature>
<sequence>GRCPSPAARPPPRGCAAGGRRPRCRRPPQGRGRHGRADVRGDPLPLPRRAVAAARGEPGRHGALHRQPHAGRRGAVLGRREARGHDRLRPAAGPRGPGRAAPLRPRRSRLAVPGVRRDAHLALRPAGRDVPGGPRGRRRRRGVPAQQPFADHRAQHRGVGGRLRLPDGRAPPDDRPHRRDRADPRLRPPGDRPPARHPGPPGRPPDRPEPYPSEPVDPDPDDPDDREPDPAGGPVPESL</sequence>
<protein>
    <submittedName>
        <fullName evidence="2">Transcriptional regulator, AcrR family</fullName>
    </submittedName>
</protein>
<organism evidence="2">
    <name type="scientific">uncultured Nocardioidaceae bacterium</name>
    <dbReference type="NCBI Taxonomy" id="253824"/>
    <lineage>
        <taxon>Bacteria</taxon>
        <taxon>Bacillati</taxon>
        <taxon>Actinomycetota</taxon>
        <taxon>Actinomycetes</taxon>
        <taxon>Propionibacteriales</taxon>
        <taxon>Nocardioidaceae</taxon>
        <taxon>environmental samples</taxon>
    </lineage>
</organism>
<dbReference type="EMBL" id="CADCUH010000034">
    <property type="protein sequence ID" value="CAA9325324.1"/>
    <property type="molecule type" value="Genomic_DNA"/>
</dbReference>
<feature type="non-terminal residue" evidence="2">
    <location>
        <position position="1"/>
    </location>
</feature>
<name>A0A6J4L6G6_9ACTN</name>
<gene>
    <name evidence="2" type="ORF">AVDCRST_MAG36-634</name>
</gene>
<feature type="compositionally biased region" description="Basic and acidic residues" evidence="1">
    <location>
        <begin position="78"/>
        <end position="89"/>
    </location>
</feature>
<feature type="compositionally biased region" description="Acidic residues" evidence="1">
    <location>
        <begin position="216"/>
        <end position="227"/>
    </location>
</feature>
<feature type="compositionally biased region" description="Basic residues" evidence="1">
    <location>
        <begin position="20"/>
        <end position="34"/>
    </location>
</feature>
<evidence type="ECO:0000313" key="2">
    <source>
        <dbReference type="EMBL" id="CAA9325324.1"/>
    </source>
</evidence>
<feature type="region of interest" description="Disordered" evidence="1">
    <location>
        <begin position="1"/>
        <end position="239"/>
    </location>
</feature>
<accession>A0A6J4L6G6</accession>